<evidence type="ECO:0000256" key="4">
    <source>
        <dbReference type="SAM" id="Phobius"/>
    </source>
</evidence>
<organism evidence="7 8">
    <name type="scientific">Archangium violaceum Cb vi76</name>
    <dbReference type="NCBI Taxonomy" id="1406225"/>
    <lineage>
        <taxon>Bacteria</taxon>
        <taxon>Pseudomonadati</taxon>
        <taxon>Myxococcota</taxon>
        <taxon>Myxococcia</taxon>
        <taxon>Myxococcales</taxon>
        <taxon>Cystobacterineae</taxon>
        <taxon>Archangiaceae</taxon>
        <taxon>Archangium</taxon>
    </lineage>
</organism>
<protein>
    <submittedName>
        <fullName evidence="7">Chemotaxis protein</fullName>
    </submittedName>
</protein>
<dbReference type="SUPFAM" id="SSF58104">
    <property type="entry name" value="Methyl-accepting chemotaxis protein (MCP) signaling domain"/>
    <property type="match status" value="1"/>
</dbReference>
<accession>A0A084ST82</accession>
<proteinExistence type="inferred from homology"/>
<evidence type="ECO:0000313" key="8">
    <source>
        <dbReference type="Proteomes" id="UP000028547"/>
    </source>
</evidence>
<keyword evidence="1 3" id="KW-0807">Transducer</keyword>
<dbReference type="GO" id="GO:0006935">
    <property type="term" value="P:chemotaxis"/>
    <property type="evidence" value="ECO:0007669"/>
    <property type="project" value="InterPro"/>
</dbReference>
<dbReference type="SMART" id="SM00304">
    <property type="entry name" value="HAMP"/>
    <property type="match status" value="1"/>
</dbReference>
<keyword evidence="4" id="KW-1133">Transmembrane helix</keyword>
<evidence type="ECO:0000256" key="1">
    <source>
        <dbReference type="ARBA" id="ARBA00023224"/>
    </source>
</evidence>
<dbReference type="EMBL" id="JPMI01000135">
    <property type="protein sequence ID" value="KFA91667.1"/>
    <property type="molecule type" value="Genomic_DNA"/>
</dbReference>
<feature type="domain" description="HAMP" evidence="6">
    <location>
        <begin position="199"/>
        <end position="252"/>
    </location>
</feature>
<feature type="domain" description="Methyl-accepting transducer" evidence="5">
    <location>
        <begin position="257"/>
        <end position="493"/>
    </location>
</feature>
<evidence type="ECO:0000256" key="3">
    <source>
        <dbReference type="PROSITE-ProRule" id="PRU00284"/>
    </source>
</evidence>
<reference evidence="7 8" key="1">
    <citation type="submission" date="2014-07" db="EMBL/GenBank/DDBJ databases">
        <title>Draft Genome Sequence of Gephyronic Acid Producer, Cystobacter violaceus Strain Cb vi76.</title>
        <authorList>
            <person name="Stevens D.C."/>
            <person name="Young J."/>
            <person name="Carmichael R."/>
            <person name="Tan J."/>
            <person name="Taylor R.E."/>
        </authorList>
    </citation>
    <scope>NUCLEOTIDE SEQUENCE [LARGE SCALE GENOMIC DNA]</scope>
    <source>
        <strain evidence="7 8">Cb vi76</strain>
    </source>
</reference>
<dbReference type="PANTHER" id="PTHR32089">
    <property type="entry name" value="METHYL-ACCEPTING CHEMOTAXIS PROTEIN MCPB"/>
    <property type="match status" value="1"/>
</dbReference>
<dbReference type="Proteomes" id="UP000028547">
    <property type="component" value="Unassembled WGS sequence"/>
</dbReference>
<feature type="transmembrane region" description="Helical" evidence="4">
    <location>
        <begin position="177"/>
        <end position="198"/>
    </location>
</feature>
<dbReference type="PROSITE" id="PS50885">
    <property type="entry name" value="HAMP"/>
    <property type="match status" value="1"/>
</dbReference>
<keyword evidence="4" id="KW-0812">Transmembrane</keyword>
<name>A0A084ST82_9BACT</name>
<dbReference type="PROSITE" id="PS50111">
    <property type="entry name" value="CHEMOTAXIS_TRANSDUC_2"/>
    <property type="match status" value="1"/>
</dbReference>
<dbReference type="Gene3D" id="1.10.8.500">
    <property type="entry name" value="HAMP domain in histidine kinase"/>
    <property type="match status" value="1"/>
</dbReference>
<dbReference type="Pfam" id="PF00672">
    <property type="entry name" value="HAMP"/>
    <property type="match status" value="1"/>
</dbReference>
<dbReference type="Pfam" id="PF00015">
    <property type="entry name" value="MCPsignal"/>
    <property type="match status" value="1"/>
</dbReference>
<dbReference type="RefSeq" id="WP_043397879.1">
    <property type="nucleotide sequence ID" value="NZ_JPMI01000135.1"/>
</dbReference>
<dbReference type="CDD" id="cd06225">
    <property type="entry name" value="HAMP"/>
    <property type="match status" value="1"/>
</dbReference>
<sequence>MTFKRKVFLLPVVATLFLLGILGGSVVVGQDSARLSRHIADGYTPALATARSLESRAASLEAGLREAYQGRDAARRVTLGEQAKDFEAELERSAGNPVMEASRLKSLDEAFDGFWAQGQRALELAARGAPEAEAAFAQAMERSVTLRQLLRGTGEWAHAGLDRSFDEMSVLQRGRQVWVISLTVLCILALWGLSLWLVRGVVGPLQRLTRVTTRIATEGDLTQRIDVDSEDELGELARGIEALVMRLRTVPVTLEGVLGELTEAAERLTEASQRQLTFLSHQSRSLSEAGSTMSEIAQTSNLAASRAEMVLRVAAQADAFSASGRQSIESSAQGLQQLRERVDALMRSVAHLSEQAARAGEIIGSVRDLADQSNVLALNASIEAARAGDEGRGFAVVAREMRALSGQSVQSTQRIGKILLEINQAIRRAVSIAEQDSQQMEAGIVQVMTSADRLKEITTVVHESSQAAKQIVASVTQQNAGIAQMTNVMTTLSQMMGDVVESTMNAEESVMRMNATLARLKQVATSFRV</sequence>
<comment type="caution">
    <text evidence="7">The sequence shown here is derived from an EMBL/GenBank/DDBJ whole genome shotgun (WGS) entry which is preliminary data.</text>
</comment>
<evidence type="ECO:0000259" key="6">
    <source>
        <dbReference type="PROSITE" id="PS50885"/>
    </source>
</evidence>
<dbReference type="AlphaFoldDB" id="A0A084ST82"/>
<dbReference type="PANTHER" id="PTHR32089:SF112">
    <property type="entry name" value="LYSOZYME-LIKE PROTEIN-RELATED"/>
    <property type="match status" value="1"/>
</dbReference>
<keyword evidence="4" id="KW-0472">Membrane</keyword>
<evidence type="ECO:0000259" key="5">
    <source>
        <dbReference type="PROSITE" id="PS50111"/>
    </source>
</evidence>
<evidence type="ECO:0000313" key="7">
    <source>
        <dbReference type="EMBL" id="KFA91667.1"/>
    </source>
</evidence>
<dbReference type="SMART" id="SM00283">
    <property type="entry name" value="MA"/>
    <property type="match status" value="1"/>
</dbReference>
<evidence type="ECO:0000256" key="2">
    <source>
        <dbReference type="ARBA" id="ARBA00029447"/>
    </source>
</evidence>
<dbReference type="InterPro" id="IPR004089">
    <property type="entry name" value="MCPsignal_dom"/>
</dbReference>
<gene>
    <name evidence="7" type="ORF">Q664_20615</name>
</gene>
<dbReference type="GO" id="GO:0004888">
    <property type="term" value="F:transmembrane signaling receptor activity"/>
    <property type="evidence" value="ECO:0007669"/>
    <property type="project" value="InterPro"/>
</dbReference>
<dbReference type="PRINTS" id="PR00260">
    <property type="entry name" value="CHEMTRNSDUCR"/>
</dbReference>
<dbReference type="GO" id="GO:0007165">
    <property type="term" value="P:signal transduction"/>
    <property type="evidence" value="ECO:0007669"/>
    <property type="project" value="UniProtKB-KW"/>
</dbReference>
<dbReference type="InterPro" id="IPR004090">
    <property type="entry name" value="Chemotax_Me-accpt_rcpt"/>
</dbReference>
<comment type="similarity">
    <text evidence="2">Belongs to the methyl-accepting chemotaxis (MCP) protein family.</text>
</comment>
<dbReference type="GO" id="GO:0016020">
    <property type="term" value="C:membrane"/>
    <property type="evidence" value="ECO:0007669"/>
    <property type="project" value="InterPro"/>
</dbReference>
<dbReference type="Gene3D" id="1.10.287.950">
    <property type="entry name" value="Methyl-accepting chemotaxis protein"/>
    <property type="match status" value="1"/>
</dbReference>
<dbReference type="InterPro" id="IPR003660">
    <property type="entry name" value="HAMP_dom"/>
</dbReference>